<gene>
    <name evidence="1" type="ORF">C9I89_11200</name>
</gene>
<protein>
    <submittedName>
        <fullName evidence="1">Pilus assembly protein PilM</fullName>
    </submittedName>
</protein>
<dbReference type="PANTHER" id="PTHR32432">
    <property type="entry name" value="CELL DIVISION PROTEIN FTSA-RELATED"/>
    <property type="match status" value="1"/>
</dbReference>
<dbReference type="EMBL" id="PYMC01000007">
    <property type="protein sequence ID" value="PSW04868.1"/>
    <property type="molecule type" value="Genomic_DNA"/>
</dbReference>
<dbReference type="InterPro" id="IPR005883">
    <property type="entry name" value="PilM"/>
</dbReference>
<comment type="caution">
    <text evidence="1">The sequence shown here is derived from an EMBL/GenBank/DDBJ whole genome shotgun (WGS) entry which is preliminary data.</text>
</comment>
<dbReference type="Proteomes" id="UP000240904">
    <property type="component" value="Unassembled WGS sequence"/>
</dbReference>
<dbReference type="PIRSF" id="PIRSF019169">
    <property type="entry name" value="PilM"/>
    <property type="match status" value="1"/>
</dbReference>
<evidence type="ECO:0000313" key="2">
    <source>
        <dbReference type="Proteomes" id="UP000240904"/>
    </source>
</evidence>
<dbReference type="InterPro" id="IPR043129">
    <property type="entry name" value="ATPase_NBD"/>
</dbReference>
<accession>A0A2T3MY10</accession>
<dbReference type="Gene3D" id="3.30.420.40">
    <property type="match status" value="2"/>
</dbReference>
<dbReference type="Gene3D" id="3.30.1490.300">
    <property type="match status" value="1"/>
</dbReference>
<name>A0A2T3MY10_9GAMM</name>
<dbReference type="NCBIfam" id="TIGR01175">
    <property type="entry name" value="pilM"/>
    <property type="match status" value="1"/>
</dbReference>
<keyword evidence="2" id="KW-1185">Reference proteome</keyword>
<dbReference type="RefSeq" id="WP_107283450.1">
    <property type="nucleotide sequence ID" value="NZ_PYMC01000007.1"/>
</dbReference>
<sequence length="341" mass="37438">MLRNPLSVGIDIGNHSVKAVVLNQKKDQLELSAFAEIILTSAIINEQHSVNTAALLSVMRKLKKRLPFGAKKVTLALPDSAVISKVIQLDTDLSDEEAEFAVSQALGASSPFPVEELWMDFFPLISDSFSSPTMTAPYQVFASRKDTIDTRITAIKKAGLTPKVMELQTHALLWLADHYRAVSGMNEHWCIIDVGKRQTGFCIKPTGAAAYHREIAFGTSQIPDTSVEGGDNIRMLSLPEQPSPPSDVRESFTKQLANHLKRQFQLYNSTHPRAALKGLWLCGGSQDVVSDELLSRWLGIEAVWMNPLSCFPSSQKLDVISTGRYSQYAVAAGLALRGLAE</sequence>
<organism evidence="1 2">
    <name type="scientific">Photobacterium lipolyticum</name>
    <dbReference type="NCBI Taxonomy" id="266810"/>
    <lineage>
        <taxon>Bacteria</taxon>
        <taxon>Pseudomonadati</taxon>
        <taxon>Pseudomonadota</taxon>
        <taxon>Gammaproteobacteria</taxon>
        <taxon>Vibrionales</taxon>
        <taxon>Vibrionaceae</taxon>
        <taxon>Photobacterium</taxon>
    </lineage>
</organism>
<dbReference type="SUPFAM" id="SSF53067">
    <property type="entry name" value="Actin-like ATPase domain"/>
    <property type="match status" value="1"/>
</dbReference>
<dbReference type="InterPro" id="IPR050696">
    <property type="entry name" value="FtsA/MreB"/>
</dbReference>
<evidence type="ECO:0000313" key="1">
    <source>
        <dbReference type="EMBL" id="PSW04868.1"/>
    </source>
</evidence>
<dbReference type="AlphaFoldDB" id="A0A2T3MY10"/>
<dbReference type="Pfam" id="PF11104">
    <property type="entry name" value="PilM_2"/>
    <property type="match status" value="1"/>
</dbReference>
<proteinExistence type="predicted"/>
<dbReference type="PANTHER" id="PTHR32432:SF3">
    <property type="entry name" value="ETHANOLAMINE UTILIZATION PROTEIN EUTJ"/>
    <property type="match status" value="1"/>
</dbReference>
<dbReference type="OrthoDB" id="9773403at2"/>
<reference evidence="1 2" key="1">
    <citation type="submission" date="2018-03" db="EMBL/GenBank/DDBJ databases">
        <title>Whole genome sequencing of Histamine producing bacteria.</title>
        <authorList>
            <person name="Butler K."/>
        </authorList>
    </citation>
    <scope>NUCLEOTIDE SEQUENCE [LARGE SCALE GENOMIC DNA]</scope>
    <source>
        <strain evidence="1 2">DSM 16190</strain>
    </source>
</reference>